<feature type="region of interest" description="Disordered" evidence="1">
    <location>
        <begin position="23"/>
        <end position="43"/>
    </location>
</feature>
<dbReference type="Proteomes" id="UP000244722">
    <property type="component" value="Unassembled WGS sequence"/>
</dbReference>
<evidence type="ECO:0000313" key="3">
    <source>
        <dbReference type="Proteomes" id="UP000244722"/>
    </source>
</evidence>
<evidence type="ECO:0000256" key="1">
    <source>
        <dbReference type="SAM" id="MobiDB-lite"/>
    </source>
</evidence>
<gene>
    <name evidence="2" type="ORF">B9Z19DRAFT_1088116</name>
</gene>
<dbReference type="AlphaFoldDB" id="A0A2T6ZM18"/>
<sequence>MPSRALLSWTSLSRSFLLPPASQPHYPAITTSPNNHHPTTPPLPSFLRSLKQEPHGEAVGAIFVTLYHTQIVDR</sequence>
<organism evidence="2 3">
    <name type="scientific">Tuber borchii</name>
    <name type="common">White truffle</name>
    <dbReference type="NCBI Taxonomy" id="42251"/>
    <lineage>
        <taxon>Eukaryota</taxon>
        <taxon>Fungi</taxon>
        <taxon>Dikarya</taxon>
        <taxon>Ascomycota</taxon>
        <taxon>Pezizomycotina</taxon>
        <taxon>Pezizomycetes</taxon>
        <taxon>Pezizales</taxon>
        <taxon>Tuberaceae</taxon>
        <taxon>Tuber</taxon>
    </lineage>
</organism>
<comment type="caution">
    <text evidence="2">The sequence shown here is derived from an EMBL/GenBank/DDBJ whole genome shotgun (WGS) entry which is preliminary data.</text>
</comment>
<accession>A0A2T6ZM18</accession>
<dbReference type="EMBL" id="NESQ01000185">
    <property type="protein sequence ID" value="PUU76535.1"/>
    <property type="molecule type" value="Genomic_DNA"/>
</dbReference>
<keyword evidence="3" id="KW-1185">Reference proteome</keyword>
<protein>
    <submittedName>
        <fullName evidence="2">Uncharacterized protein</fullName>
    </submittedName>
</protein>
<reference evidence="2 3" key="1">
    <citation type="submission" date="2017-04" db="EMBL/GenBank/DDBJ databases">
        <title>Draft genome sequence of Tuber borchii Vittad., a whitish edible truffle.</title>
        <authorList>
            <consortium name="DOE Joint Genome Institute"/>
            <person name="Murat C."/>
            <person name="Kuo A."/>
            <person name="Barry K.W."/>
            <person name="Clum A."/>
            <person name="Dockter R.B."/>
            <person name="Fauchery L."/>
            <person name="Iotti M."/>
            <person name="Kohler A."/>
            <person name="Labutti K."/>
            <person name="Lindquist E.A."/>
            <person name="Lipzen A."/>
            <person name="Ohm R.A."/>
            <person name="Wang M."/>
            <person name="Grigoriev I.V."/>
            <person name="Zambonelli A."/>
            <person name="Martin F.M."/>
        </authorList>
    </citation>
    <scope>NUCLEOTIDE SEQUENCE [LARGE SCALE GENOMIC DNA]</scope>
    <source>
        <strain evidence="2 3">Tbo3840</strain>
    </source>
</reference>
<name>A0A2T6ZM18_TUBBO</name>
<evidence type="ECO:0000313" key="2">
    <source>
        <dbReference type="EMBL" id="PUU76535.1"/>
    </source>
</evidence>
<proteinExistence type="predicted"/>